<comment type="caution">
    <text evidence="1">The sequence shown here is derived from an EMBL/GenBank/DDBJ whole genome shotgun (WGS) entry which is preliminary data.</text>
</comment>
<protein>
    <submittedName>
        <fullName evidence="1">DUF4262 domain-containing protein</fullName>
    </submittedName>
</protein>
<dbReference type="Pfam" id="PF14081">
    <property type="entry name" value="DUF4262"/>
    <property type="match status" value="1"/>
</dbReference>
<reference evidence="1 2" key="1">
    <citation type="submission" date="2019-06" db="EMBL/GenBank/DDBJ databases">
        <authorList>
            <person name="Lee I."/>
            <person name="Jang G.I."/>
            <person name="Hwang C.Y."/>
        </authorList>
    </citation>
    <scope>NUCLEOTIDE SEQUENCE [LARGE SCALE GENOMIC DNA]</scope>
    <source>
        <strain evidence="1 2">PAMC 28131</strain>
    </source>
</reference>
<name>A0A501XGM0_9SPHN</name>
<dbReference type="EMBL" id="VFSU01000030">
    <property type="protein sequence ID" value="TPE59549.1"/>
    <property type="molecule type" value="Genomic_DNA"/>
</dbReference>
<evidence type="ECO:0000313" key="2">
    <source>
        <dbReference type="Proteomes" id="UP000319897"/>
    </source>
</evidence>
<dbReference type="AlphaFoldDB" id="A0A501XGM0"/>
<proteinExistence type="predicted"/>
<dbReference type="InterPro" id="IPR025358">
    <property type="entry name" value="DUF4262"/>
</dbReference>
<accession>A0A501XGM0</accession>
<dbReference type="Proteomes" id="UP000319897">
    <property type="component" value="Unassembled WGS sequence"/>
</dbReference>
<keyword evidence="2" id="KW-1185">Reference proteome</keyword>
<evidence type="ECO:0000313" key="1">
    <source>
        <dbReference type="EMBL" id="TPE59549.1"/>
    </source>
</evidence>
<gene>
    <name evidence="1" type="ORF">FJQ54_13810</name>
</gene>
<dbReference type="OrthoDB" id="9793188at2"/>
<organism evidence="1 2">
    <name type="scientific">Sandaracinobacter neustonicus</name>
    <dbReference type="NCBI Taxonomy" id="1715348"/>
    <lineage>
        <taxon>Bacteria</taxon>
        <taxon>Pseudomonadati</taxon>
        <taxon>Pseudomonadota</taxon>
        <taxon>Alphaproteobacteria</taxon>
        <taxon>Sphingomonadales</taxon>
        <taxon>Sphingosinicellaceae</taxon>
        <taxon>Sandaracinobacter</taxon>
    </lineage>
</organism>
<sequence>MGNPARGDGVVKLWPNSFERGIIQNVRTHGCQVNCIFDPEDSDPGFAYSIGFWETVQQPEVIVFGLYGKVMASMVEDMFRLCKEGLKLSDGLAIDGLLEGHTVIARTVSPEKIVPEFFNSAIWYHRRVTGQPLAAAMQLVWPGVADGLFPWDAGCDENVRRLQPALYAREFDA</sequence>